<dbReference type="AlphaFoldDB" id="A0AAD8K8F6"/>
<dbReference type="InterPro" id="IPR044778">
    <property type="entry name" value="MFS_STP/MST-like_plant"/>
</dbReference>
<feature type="domain" description="Major facilitator superfamily (MFS) profile" evidence="12">
    <location>
        <begin position="19"/>
        <end position="471"/>
    </location>
</feature>
<dbReference type="InterPro" id="IPR020846">
    <property type="entry name" value="MFS_dom"/>
</dbReference>
<keyword evidence="5 11" id="KW-0812">Transmembrane</keyword>
<keyword evidence="6" id="KW-0769">Symport</keyword>
<feature type="transmembrane region" description="Helical" evidence="11">
    <location>
        <begin position="448"/>
        <end position="468"/>
    </location>
</feature>
<feature type="transmembrane region" description="Helical" evidence="11">
    <location>
        <begin position="12"/>
        <end position="32"/>
    </location>
</feature>
<keyword evidence="3 10" id="KW-0813">Transport</keyword>
<dbReference type="InterPro" id="IPR003663">
    <property type="entry name" value="Sugar/inositol_transpt"/>
</dbReference>
<reference evidence="13" key="1">
    <citation type="journal article" date="2023" name="bioRxiv">
        <title>Improved chromosome-level genome assembly for marigold (Tagetes erecta).</title>
        <authorList>
            <person name="Jiang F."/>
            <person name="Yuan L."/>
            <person name="Wang S."/>
            <person name="Wang H."/>
            <person name="Xu D."/>
            <person name="Wang A."/>
            <person name="Fan W."/>
        </authorList>
    </citation>
    <scope>NUCLEOTIDE SEQUENCE</scope>
    <source>
        <strain evidence="13">WSJ</strain>
        <tissue evidence="13">Leaf</tissue>
    </source>
</reference>
<dbReference type="GO" id="GO:0016020">
    <property type="term" value="C:membrane"/>
    <property type="evidence" value="ECO:0007669"/>
    <property type="project" value="UniProtKB-SubCell"/>
</dbReference>
<evidence type="ECO:0000256" key="10">
    <source>
        <dbReference type="RuleBase" id="RU003346"/>
    </source>
</evidence>
<keyword evidence="14" id="KW-1185">Reference proteome</keyword>
<dbReference type="PROSITE" id="PS50850">
    <property type="entry name" value="MFS"/>
    <property type="match status" value="1"/>
</dbReference>
<feature type="transmembrane region" description="Helical" evidence="11">
    <location>
        <begin position="306"/>
        <end position="331"/>
    </location>
</feature>
<dbReference type="NCBIfam" id="TIGR00879">
    <property type="entry name" value="SP"/>
    <property type="match status" value="1"/>
</dbReference>
<feature type="transmembrane region" description="Helical" evidence="11">
    <location>
        <begin position="377"/>
        <end position="404"/>
    </location>
</feature>
<evidence type="ECO:0000256" key="1">
    <source>
        <dbReference type="ARBA" id="ARBA00004141"/>
    </source>
</evidence>
<feature type="transmembrane region" description="Helical" evidence="11">
    <location>
        <begin position="128"/>
        <end position="150"/>
    </location>
</feature>
<dbReference type="PANTHER" id="PTHR23500">
    <property type="entry name" value="SOLUTE CARRIER FAMILY 2, FACILITATED GLUCOSE TRANSPORTER"/>
    <property type="match status" value="1"/>
</dbReference>
<organism evidence="13 14">
    <name type="scientific">Tagetes erecta</name>
    <name type="common">African marigold</name>
    <dbReference type="NCBI Taxonomy" id="13708"/>
    <lineage>
        <taxon>Eukaryota</taxon>
        <taxon>Viridiplantae</taxon>
        <taxon>Streptophyta</taxon>
        <taxon>Embryophyta</taxon>
        <taxon>Tracheophyta</taxon>
        <taxon>Spermatophyta</taxon>
        <taxon>Magnoliopsida</taxon>
        <taxon>eudicotyledons</taxon>
        <taxon>Gunneridae</taxon>
        <taxon>Pentapetalae</taxon>
        <taxon>asterids</taxon>
        <taxon>campanulids</taxon>
        <taxon>Asterales</taxon>
        <taxon>Asteraceae</taxon>
        <taxon>Asteroideae</taxon>
        <taxon>Heliantheae alliance</taxon>
        <taxon>Tageteae</taxon>
        <taxon>Tagetes</taxon>
    </lineage>
</organism>
<accession>A0AAD8K8F6</accession>
<feature type="transmembrane region" description="Helical" evidence="11">
    <location>
        <begin position="416"/>
        <end position="436"/>
    </location>
</feature>
<comment type="caution">
    <text evidence="13">The sequence shown here is derived from an EMBL/GenBank/DDBJ whole genome shotgun (WGS) entry which is preliminary data.</text>
</comment>
<evidence type="ECO:0000256" key="5">
    <source>
        <dbReference type="ARBA" id="ARBA00022692"/>
    </source>
</evidence>
<name>A0AAD8K8F6_TARER</name>
<feature type="transmembrane region" description="Helical" evidence="11">
    <location>
        <begin position="278"/>
        <end position="300"/>
    </location>
</feature>
<dbReference type="EMBL" id="JAUHHV010000007">
    <property type="protein sequence ID" value="KAK1418280.1"/>
    <property type="molecule type" value="Genomic_DNA"/>
</dbReference>
<dbReference type="PROSITE" id="PS00217">
    <property type="entry name" value="SUGAR_TRANSPORT_2"/>
    <property type="match status" value="1"/>
</dbReference>
<feature type="transmembrane region" description="Helical" evidence="11">
    <location>
        <begin position="195"/>
        <end position="214"/>
    </location>
</feature>
<dbReference type="Gene3D" id="1.20.1250.20">
    <property type="entry name" value="MFS general substrate transporter like domains"/>
    <property type="match status" value="1"/>
</dbReference>
<proteinExistence type="inferred from homology"/>
<dbReference type="SUPFAM" id="SSF103473">
    <property type="entry name" value="MFS general substrate transporter"/>
    <property type="match status" value="1"/>
</dbReference>
<evidence type="ECO:0000256" key="11">
    <source>
        <dbReference type="SAM" id="Phobius"/>
    </source>
</evidence>
<dbReference type="PANTHER" id="PTHR23500:SF44">
    <property type="entry name" value="SUGAR TRANSPORT PROTEIN 5"/>
    <property type="match status" value="1"/>
</dbReference>
<dbReference type="Pfam" id="PF00083">
    <property type="entry name" value="Sugar_tr"/>
    <property type="match status" value="1"/>
</dbReference>
<dbReference type="InterPro" id="IPR005828">
    <property type="entry name" value="MFS_sugar_transport-like"/>
</dbReference>
<evidence type="ECO:0000313" key="13">
    <source>
        <dbReference type="EMBL" id="KAK1418280.1"/>
    </source>
</evidence>
<protein>
    <recommendedName>
        <fullName evidence="12">Major facilitator superfamily (MFS) profile domain-containing protein</fullName>
    </recommendedName>
</protein>
<dbReference type="GO" id="GO:0015293">
    <property type="term" value="F:symporter activity"/>
    <property type="evidence" value="ECO:0007669"/>
    <property type="project" value="UniProtKB-KW"/>
</dbReference>
<comment type="subcellular location">
    <subcellularLocation>
        <location evidence="1">Membrane</location>
        <topology evidence="1">Multi-pass membrane protein</topology>
    </subcellularLocation>
</comment>
<dbReference type="InterPro" id="IPR005829">
    <property type="entry name" value="Sugar_transporter_CS"/>
</dbReference>
<evidence type="ECO:0000256" key="6">
    <source>
        <dbReference type="ARBA" id="ARBA00022847"/>
    </source>
</evidence>
<evidence type="ECO:0000259" key="12">
    <source>
        <dbReference type="PROSITE" id="PS50850"/>
    </source>
</evidence>
<dbReference type="InterPro" id="IPR045262">
    <property type="entry name" value="STP/PLT_plant"/>
</dbReference>
<keyword evidence="4" id="KW-0762">Sugar transport</keyword>
<feature type="transmembrane region" description="Helical" evidence="11">
    <location>
        <begin position="103"/>
        <end position="122"/>
    </location>
</feature>
<feature type="transmembrane region" description="Helical" evidence="11">
    <location>
        <begin position="162"/>
        <end position="183"/>
    </location>
</feature>
<gene>
    <name evidence="13" type="ORF">QVD17_27423</name>
</gene>
<keyword evidence="7 11" id="KW-1133">Transmembrane helix</keyword>
<sequence>MEEDDEINKTPLTNTVVVVCIVAGSSGLMYGYDTTVSGGVMMMVPFLEKFFPTVLAKMRDPRQDQYCLFDSYKLAAFISSMFIAGLVSSLLAGRVTSVIGRRFSLITGGILFITGNGIEVFAQTVTTLIGGRLFIGFGIGFANQAAPVYITEMAPSKWRGALNTAFQFFVCLGAVIASLINLAASHSNSNNGWRLALGCASVPAMILTIGALFIPDTPSSLIQRGKNVEALAALTKVRSTKAGAEAELKDLITSSVASRWSTESRYMKLTEPKYRPQLVLTVAIAGFQQLTGVGMVAFYAPVVLRTIGIGTEGSLCAAIVIGVVHLASVLMSTCMVDNLGRRLLFLQGGVQIIFAHVFIACTMAIRSKGTIVEFDEHSYWIAVLVLMCLISSAFGWSWGPLTWLVPSEILPIEVRATGTGISVSTNLFITFILSQYSMPMLCYLKFGLFFFYGGMTSLMTIFIGVFLPETKGVPLENMDSVWSKHWYWKWVVPT</sequence>
<evidence type="ECO:0000256" key="7">
    <source>
        <dbReference type="ARBA" id="ARBA00022989"/>
    </source>
</evidence>
<dbReference type="Proteomes" id="UP001229421">
    <property type="component" value="Unassembled WGS sequence"/>
</dbReference>
<dbReference type="InterPro" id="IPR036259">
    <property type="entry name" value="MFS_trans_sf"/>
</dbReference>
<evidence type="ECO:0000256" key="2">
    <source>
        <dbReference type="ARBA" id="ARBA00010992"/>
    </source>
</evidence>
<comment type="similarity">
    <text evidence="2 10">Belongs to the major facilitator superfamily. Sugar transporter (TC 2.A.1.1) family.</text>
</comment>
<evidence type="ECO:0000313" key="14">
    <source>
        <dbReference type="Proteomes" id="UP001229421"/>
    </source>
</evidence>
<feature type="transmembrane region" description="Helical" evidence="11">
    <location>
        <begin position="74"/>
        <end position="91"/>
    </location>
</feature>
<dbReference type="CDD" id="cd17361">
    <property type="entry name" value="MFS_STP"/>
    <property type="match status" value="1"/>
</dbReference>
<dbReference type="GO" id="GO:0015145">
    <property type="term" value="F:monosaccharide transmembrane transporter activity"/>
    <property type="evidence" value="ECO:0007669"/>
    <property type="project" value="InterPro"/>
</dbReference>
<evidence type="ECO:0000256" key="8">
    <source>
        <dbReference type="ARBA" id="ARBA00023136"/>
    </source>
</evidence>
<keyword evidence="8 11" id="KW-0472">Membrane</keyword>
<evidence type="ECO:0000256" key="9">
    <source>
        <dbReference type="ARBA" id="ARBA00044504"/>
    </source>
</evidence>
<comment type="similarity">
    <text evidence="9">Belongs to the major facilitator superfamily. Phosphate:H(+) symporter (TC 2.A.1.9) family.</text>
</comment>
<dbReference type="PRINTS" id="PR00171">
    <property type="entry name" value="SUGRTRNSPORT"/>
</dbReference>
<dbReference type="FunFam" id="1.20.1250.20:FF:000002">
    <property type="entry name" value="Sugar transport protein 13"/>
    <property type="match status" value="1"/>
</dbReference>
<evidence type="ECO:0000256" key="4">
    <source>
        <dbReference type="ARBA" id="ARBA00022597"/>
    </source>
</evidence>
<evidence type="ECO:0000256" key="3">
    <source>
        <dbReference type="ARBA" id="ARBA00022448"/>
    </source>
</evidence>
<feature type="transmembrane region" description="Helical" evidence="11">
    <location>
        <begin position="343"/>
        <end position="365"/>
    </location>
</feature>